<keyword evidence="4" id="KW-1185">Reference proteome</keyword>
<dbReference type="NCBIfam" id="TIGR02669">
    <property type="entry name" value="SpoIID_LytB"/>
    <property type="match status" value="1"/>
</dbReference>
<dbReference type="Pfam" id="PF08486">
    <property type="entry name" value="SpoIID"/>
    <property type="match status" value="1"/>
</dbReference>
<evidence type="ECO:0000259" key="2">
    <source>
        <dbReference type="Pfam" id="PF08486"/>
    </source>
</evidence>
<dbReference type="PANTHER" id="PTHR30032:SF4">
    <property type="entry name" value="AMIDASE ENHANCER"/>
    <property type="match status" value="1"/>
</dbReference>
<reference evidence="3" key="1">
    <citation type="submission" date="2009-01" db="EMBL/GenBank/DDBJ databases">
        <title>Complete sequence of Anaeromyxobacter dehalogenans 2CP-1.</title>
        <authorList>
            <consortium name="US DOE Joint Genome Institute"/>
            <person name="Lucas S."/>
            <person name="Copeland A."/>
            <person name="Lapidus A."/>
            <person name="Glavina del Rio T."/>
            <person name="Dalin E."/>
            <person name="Tice H."/>
            <person name="Bruce D."/>
            <person name="Goodwin L."/>
            <person name="Pitluck S."/>
            <person name="Saunders E."/>
            <person name="Brettin T."/>
            <person name="Detter J.C."/>
            <person name="Han C."/>
            <person name="Larimer F."/>
            <person name="Land M."/>
            <person name="Hauser L."/>
            <person name="Kyrpides N."/>
            <person name="Ovchinnikova G."/>
            <person name="Beliaev A.S."/>
            <person name="Richardson P."/>
        </authorList>
    </citation>
    <scope>NUCLEOTIDE SEQUENCE</scope>
    <source>
        <strain evidence="3">2CP-1</strain>
    </source>
</reference>
<proteinExistence type="predicted"/>
<dbReference type="EMBL" id="CP001359">
    <property type="protein sequence ID" value="ACL64749.1"/>
    <property type="molecule type" value="Genomic_DNA"/>
</dbReference>
<protein>
    <submittedName>
        <fullName evidence="3">SpoIID/LytB domain protein</fullName>
    </submittedName>
</protein>
<dbReference type="InterPro" id="IPR013693">
    <property type="entry name" value="SpoIID/LytB_N"/>
</dbReference>
<feature type="domain" description="Sporulation stage II protein D amidase enhancer LytB N-terminal" evidence="2">
    <location>
        <begin position="37"/>
        <end position="123"/>
    </location>
</feature>
<evidence type="ECO:0000256" key="1">
    <source>
        <dbReference type="SAM" id="SignalP"/>
    </source>
</evidence>
<evidence type="ECO:0000313" key="4">
    <source>
        <dbReference type="Proteomes" id="UP000007089"/>
    </source>
</evidence>
<dbReference type="KEGG" id="acp:A2cp1_1405"/>
<gene>
    <name evidence="3" type="ordered locus">A2cp1_1405</name>
</gene>
<accession>B8JH47</accession>
<organism evidence="3 4">
    <name type="scientific">Anaeromyxobacter dehalogenans (strain ATCC BAA-258 / DSM 21875 / 2CP-1)</name>
    <dbReference type="NCBI Taxonomy" id="455488"/>
    <lineage>
        <taxon>Bacteria</taxon>
        <taxon>Pseudomonadati</taxon>
        <taxon>Myxococcota</taxon>
        <taxon>Myxococcia</taxon>
        <taxon>Myxococcales</taxon>
        <taxon>Cystobacterineae</taxon>
        <taxon>Anaeromyxobacteraceae</taxon>
        <taxon>Anaeromyxobacter</taxon>
    </lineage>
</organism>
<dbReference type="InterPro" id="IPR013486">
    <property type="entry name" value="SpoIID/LytB"/>
</dbReference>
<dbReference type="InterPro" id="IPR051922">
    <property type="entry name" value="Bact_Sporulation_Assoc"/>
</dbReference>
<keyword evidence="1" id="KW-0732">Signal</keyword>
<feature type="chain" id="PRO_5002875073" evidence="1">
    <location>
        <begin position="25"/>
        <end position="291"/>
    </location>
</feature>
<dbReference type="RefSeq" id="WP_012632706.1">
    <property type="nucleotide sequence ID" value="NC_011891.1"/>
</dbReference>
<dbReference type="GO" id="GO:0030435">
    <property type="term" value="P:sporulation resulting in formation of a cellular spore"/>
    <property type="evidence" value="ECO:0007669"/>
    <property type="project" value="InterPro"/>
</dbReference>
<dbReference type="HOGENOM" id="CLU_021203_1_1_7"/>
<evidence type="ECO:0000313" key="3">
    <source>
        <dbReference type="EMBL" id="ACL64749.1"/>
    </source>
</evidence>
<dbReference type="PANTHER" id="PTHR30032">
    <property type="entry name" value="N-ACETYLMURAMOYL-L-ALANINE AMIDASE-RELATED"/>
    <property type="match status" value="1"/>
</dbReference>
<dbReference type="Proteomes" id="UP000007089">
    <property type="component" value="Chromosome"/>
</dbReference>
<sequence length="291" mass="30924">MRRPLATAAALAAALAAAAVPARAEELIRVQVRAQPEEIQELRLEDYVAGVVAGEMPGSFPPEALKAQAVAARSYALTRKVEAQAANRRWDIASGVIAQVFAAGRASPQARAAVDATHGEVLVQGMEPVEAYFHAACGGRTEAGMPALGRDLPYLASVECGRCDRAPRVRWSLEVGAAELGRLAGLGGAATAARVVARSASGRAEKVEVAGRGRRVTLAATDLRQRLGWARLPSLAFAVREVRRGFAFDGRGQGHGAGLCQWGAAGMAREGRDYREILRHYYPGTDVLRMY</sequence>
<name>B8JH47_ANAD2</name>
<dbReference type="GO" id="GO:0030288">
    <property type="term" value="C:outer membrane-bounded periplasmic space"/>
    <property type="evidence" value="ECO:0007669"/>
    <property type="project" value="TreeGrafter"/>
</dbReference>
<feature type="signal peptide" evidence="1">
    <location>
        <begin position="1"/>
        <end position="24"/>
    </location>
</feature>
<dbReference type="AlphaFoldDB" id="B8JH47"/>